<keyword evidence="3" id="KW-1133">Transmembrane helix</keyword>
<reference evidence="4 5" key="1">
    <citation type="submission" date="2018-10" db="EMBL/GenBank/DDBJ databases">
        <title>Sequencing the genomes of 1000 actinobacteria strains.</title>
        <authorList>
            <person name="Klenk H.-P."/>
        </authorList>
    </citation>
    <scope>NUCLEOTIDE SEQUENCE [LARGE SCALE GENOMIC DNA]</scope>
    <source>
        <strain evidence="4 5">DSM 17894</strain>
    </source>
</reference>
<dbReference type="RefSeq" id="WP_121369858.1">
    <property type="nucleotide sequence ID" value="NZ_RBKS01000001.1"/>
</dbReference>
<dbReference type="Pfam" id="PF04977">
    <property type="entry name" value="DivIC"/>
    <property type="match status" value="1"/>
</dbReference>
<feature type="transmembrane region" description="Helical" evidence="3">
    <location>
        <begin position="44"/>
        <end position="63"/>
    </location>
</feature>
<organism evidence="4 5">
    <name type="scientific">Frondihabitans australicus</name>
    <dbReference type="NCBI Taxonomy" id="386892"/>
    <lineage>
        <taxon>Bacteria</taxon>
        <taxon>Bacillati</taxon>
        <taxon>Actinomycetota</taxon>
        <taxon>Actinomycetes</taxon>
        <taxon>Micrococcales</taxon>
        <taxon>Microbacteriaceae</taxon>
        <taxon>Frondihabitans</taxon>
    </lineage>
</organism>
<evidence type="ECO:0000313" key="5">
    <source>
        <dbReference type="Proteomes" id="UP000280008"/>
    </source>
</evidence>
<evidence type="ECO:0000313" key="4">
    <source>
        <dbReference type="EMBL" id="RKR75016.1"/>
    </source>
</evidence>
<dbReference type="InterPro" id="IPR007060">
    <property type="entry name" value="FtsL/DivIC"/>
</dbReference>
<sequence>MSTAGERHTHEPASKGGASKNRRIPVSLPAMESAAGGWLRASRFSGFSLLMLVIIILFIVVLAPSLRTLIQQQQQVASLEQSVQKQKSDVQSLKGDVARWNDPAYIEAQARDRLLYVYPGEYSYLVMNPSKSSGTTTTTTSGTQISDKIQTPKVDWVQAMTSSVLDAGLTNEPATKLVSPDISGSESSTGTK</sequence>
<keyword evidence="4" id="KW-0131">Cell cycle</keyword>
<gene>
    <name evidence="4" type="ORF">C8E83_2151</name>
</gene>
<feature type="coiled-coil region" evidence="1">
    <location>
        <begin position="69"/>
        <end position="96"/>
    </location>
</feature>
<evidence type="ECO:0000256" key="3">
    <source>
        <dbReference type="SAM" id="Phobius"/>
    </source>
</evidence>
<proteinExistence type="predicted"/>
<accession>A0A495IIT6</accession>
<feature type="compositionally biased region" description="Polar residues" evidence="2">
    <location>
        <begin position="182"/>
        <end position="192"/>
    </location>
</feature>
<feature type="region of interest" description="Disordered" evidence="2">
    <location>
        <begin position="169"/>
        <end position="192"/>
    </location>
</feature>
<keyword evidence="1" id="KW-0175">Coiled coil</keyword>
<feature type="compositionally biased region" description="Basic and acidic residues" evidence="2">
    <location>
        <begin position="1"/>
        <end position="13"/>
    </location>
</feature>
<evidence type="ECO:0000256" key="1">
    <source>
        <dbReference type="SAM" id="Coils"/>
    </source>
</evidence>
<keyword evidence="3" id="KW-0812">Transmembrane</keyword>
<dbReference type="OrthoDB" id="5187715at2"/>
<dbReference type="Proteomes" id="UP000280008">
    <property type="component" value="Unassembled WGS sequence"/>
</dbReference>
<feature type="region of interest" description="Disordered" evidence="2">
    <location>
        <begin position="1"/>
        <end position="22"/>
    </location>
</feature>
<dbReference type="GO" id="GO:0051301">
    <property type="term" value="P:cell division"/>
    <property type="evidence" value="ECO:0007669"/>
    <property type="project" value="UniProtKB-KW"/>
</dbReference>
<dbReference type="EMBL" id="RBKS01000001">
    <property type="protein sequence ID" value="RKR75016.1"/>
    <property type="molecule type" value="Genomic_DNA"/>
</dbReference>
<keyword evidence="3" id="KW-0472">Membrane</keyword>
<evidence type="ECO:0000256" key="2">
    <source>
        <dbReference type="SAM" id="MobiDB-lite"/>
    </source>
</evidence>
<keyword evidence="4" id="KW-0132">Cell division</keyword>
<protein>
    <submittedName>
        <fullName evidence="4">Cell division protein FtsB</fullName>
    </submittedName>
</protein>
<keyword evidence="5" id="KW-1185">Reference proteome</keyword>
<dbReference type="AlphaFoldDB" id="A0A495IIT6"/>
<comment type="caution">
    <text evidence="4">The sequence shown here is derived from an EMBL/GenBank/DDBJ whole genome shotgun (WGS) entry which is preliminary data.</text>
</comment>
<name>A0A495IIT6_9MICO</name>